<name>A0A933GML3_UNCTE</name>
<dbReference type="InterPro" id="IPR003743">
    <property type="entry name" value="Zf-RING_7"/>
</dbReference>
<comment type="caution">
    <text evidence="4">The sequence shown here is derived from an EMBL/GenBank/DDBJ whole genome shotgun (WGS) entry which is preliminary data.</text>
</comment>
<gene>
    <name evidence="4" type="ORF">HY730_02995</name>
</gene>
<accession>A0A933GML3</accession>
<feature type="coiled-coil region" evidence="1">
    <location>
        <begin position="58"/>
        <end position="138"/>
    </location>
</feature>
<dbReference type="Pfam" id="PF02591">
    <property type="entry name" value="Zn_ribbon_9"/>
    <property type="match status" value="1"/>
</dbReference>
<evidence type="ECO:0000313" key="4">
    <source>
        <dbReference type="EMBL" id="MBI4595325.1"/>
    </source>
</evidence>
<proteinExistence type="predicted"/>
<evidence type="ECO:0000313" key="5">
    <source>
        <dbReference type="Proteomes" id="UP000772181"/>
    </source>
</evidence>
<feature type="domain" description="CT398-like coiled coil hairpin" evidence="3">
    <location>
        <begin position="16"/>
        <end position="186"/>
    </location>
</feature>
<evidence type="ECO:0000259" key="3">
    <source>
        <dbReference type="Pfam" id="PF24481"/>
    </source>
</evidence>
<feature type="domain" description="C4-type zinc ribbon" evidence="2">
    <location>
        <begin position="198"/>
        <end position="230"/>
    </location>
</feature>
<dbReference type="EMBL" id="JACQWF010000135">
    <property type="protein sequence ID" value="MBI4595325.1"/>
    <property type="molecule type" value="Genomic_DNA"/>
</dbReference>
<dbReference type="InterPro" id="IPR056003">
    <property type="entry name" value="CT398_CC_hairpin"/>
</dbReference>
<organism evidence="4 5">
    <name type="scientific">Tectimicrobiota bacterium</name>
    <dbReference type="NCBI Taxonomy" id="2528274"/>
    <lineage>
        <taxon>Bacteria</taxon>
        <taxon>Pseudomonadati</taxon>
        <taxon>Nitrospinota/Tectimicrobiota group</taxon>
        <taxon>Candidatus Tectimicrobiota</taxon>
    </lineage>
</organism>
<dbReference type="Gene3D" id="1.10.287.1490">
    <property type="match status" value="1"/>
</dbReference>
<evidence type="ECO:0008006" key="6">
    <source>
        <dbReference type="Google" id="ProtNLM"/>
    </source>
</evidence>
<evidence type="ECO:0000259" key="2">
    <source>
        <dbReference type="Pfam" id="PF02591"/>
    </source>
</evidence>
<dbReference type="AlphaFoldDB" id="A0A933GML3"/>
<feature type="coiled-coil region" evidence="1">
    <location>
        <begin position="3"/>
        <end position="30"/>
    </location>
</feature>
<evidence type="ECO:0000256" key="1">
    <source>
        <dbReference type="SAM" id="Coils"/>
    </source>
</evidence>
<reference evidence="4" key="1">
    <citation type="submission" date="2020-07" db="EMBL/GenBank/DDBJ databases">
        <title>Huge and variable diversity of episymbiotic CPR bacteria and DPANN archaea in groundwater ecosystems.</title>
        <authorList>
            <person name="He C.Y."/>
            <person name="Keren R."/>
            <person name="Whittaker M."/>
            <person name="Farag I.F."/>
            <person name="Doudna J."/>
            <person name="Cate J.H.D."/>
            <person name="Banfield J.F."/>
        </authorList>
    </citation>
    <scope>NUCLEOTIDE SEQUENCE</scope>
    <source>
        <strain evidence="4">NC_groundwater_1482_Ag_S-0.65um_47_24</strain>
    </source>
</reference>
<protein>
    <recommendedName>
        <fullName evidence="6">C4-type zinc ribbon domain-containing protein</fullName>
    </recommendedName>
</protein>
<dbReference type="Pfam" id="PF24481">
    <property type="entry name" value="CT398_CC"/>
    <property type="match status" value="1"/>
</dbReference>
<sequence>MSLAKELFQLQQIEQEIEAKNSEIARIKETSEKNQKVADAQSALDQAKEWLDKIHKDQKDKEYLLEDLQARKKDLEKKLYEGKEKGHKELESLRKEVEKLKAQVQKEEELLFGIMGEGDEANRNLARYVERLKQTQDDWNTEKTGFSGQITVLEQSLQELQGKRSQQVSRIAPQDLEIYNKLKSQKQGKAIARVEQGRCQGCRLNLSMNLLKRLRTENTPVFCDNCGRILLLE</sequence>
<dbReference type="Proteomes" id="UP000772181">
    <property type="component" value="Unassembled WGS sequence"/>
</dbReference>
<keyword evidence="1" id="KW-0175">Coiled coil</keyword>